<feature type="transmembrane region" description="Helical" evidence="6">
    <location>
        <begin position="202"/>
        <end position="220"/>
    </location>
</feature>
<evidence type="ECO:0008006" key="9">
    <source>
        <dbReference type="Google" id="ProtNLM"/>
    </source>
</evidence>
<feature type="transmembrane region" description="Helical" evidence="6">
    <location>
        <begin position="279"/>
        <end position="298"/>
    </location>
</feature>
<feature type="transmembrane region" description="Helical" evidence="6">
    <location>
        <begin position="168"/>
        <end position="187"/>
    </location>
</feature>
<feature type="transmembrane region" description="Helical" evidence="6">
    <location>
        <begin position="129"/>
        <end position="148"/>
    </location>
</feature>
<reference evidence="7 8" key="1">
    <citation type="journal article" date="2018" name="Mol. Genet. Genomics">
        <title>The red deer Cervus elaphus genome CerEla1.0: sequencing, annotating, genes, and chromosomes.</title>
        <authorList>
            <person name="Bana N.A."/>
            <person name="Nyiri A."/>
            <person name="Nagy J."/>
            <person name="Frank K."/>
            <person name="Nagy T."/>
            <person name="Steger V."/>
            <person name="Schiller M."/>
            <person name="Lakatos P."/>
            <person name="Sugar L."/>
            <person name="Horn P."/>
            <person name="Barta E."/>
            <person name="Orosz L."/>
        </authorList>
    </citation>
    <scope>NUCLEOTIDE SEQUENCE [LARGE SCALE GENOMIC DNA]</scope>
    <source>
        <strain evidence="7">Hungarian</strain>
    </source>
</reference>
<dbReference type="SUPFAM" id="SSF103473">
    <property type="entry name" value="MFS general substrate transporter"/>
    <property type="match status" value="2"/>
</dbReference>
<feature type="transmembrane region" description="Helical" evidence="6">
    <location>
        <begin position="241"/>
        <end position="259"/>
    </location>
</feature>
<dbReference type="AlphaFoldDB" id="A0A212CR09"/>
<sequence>MGSLGLFLQCAISLLFSLVMDRLVQRFGTRAVYLASVVAFPVAAGATCLSRSLAVVTASAALTGVTFSALQILPYTLASLYHREKQVLSGAGGGEGWPTRPGPGVGLACDVVTASLLEEGGPHPSPGPLLTLLAFLAGIGPVLGLVSVPLLGSASDHWRGRYGRRRPFIWALSLGVLLSLFLIPRASRLAGLLCPDTRPLELALLILGVGLLAYCGQLCFTPLEALLSDLFRDPDHCRQAFSVYAFMIGLGGCLGYLLPAIDWDASALAPYLGTQEECLFGLLALIFLTCVAATAFVAEEAALGPAEPAEGLSAPSVPPCCPCRARLTLWSLGALCPRLRRLCCRMPRALRRLFMAELCSWMAFMTFTLFYTDFVGEGLYQGVPGAEPGTEARRHYDEGKAVAVPGGLLWELPSWVFGRGEASASAARQRRSRSGVREPAGAPPSWSGMVQRLWASRLLRHRKAQLLLVNLLTFGLEVCLAAGITYVPPLLLEVGVEEKFMTMVLGESPCPRPLLLQRPPGEGRHQCLCPEGACCP</sequence>
<dbReference type="Gene3D" id="1.20.1250.20">
    <property type="entry name" value="MFS general substrate transporter like domains"/>
    <property type="match status" value="1"/>
</dbReference>
<evidence type="ECO:0000256" key="5">
    <source>
        <dbReference type="ARBA" id="ARBA00023136"/>
    </source>
</evidence>
<keyword evidence="2" id="KW-0813">Transport</keyword>
<evidence type="ECO:0000256" key="4">
    <source>
        <dbReference type="ARBA" id="ARBA00022989"/>
    </source>
</evidence>
<organism evidence="7 8">
    <name type="scientific">Cervus elaphus hippelaphus</name>
    <name type="common">European red deer</name>
    <dbReference type="NCBI Taxonomy" id="46360"/>
    <lineage>
        <taxon>Eukaryota</taxon>
        <taxon>Metazoa</taxon>
        <taxon>Chordata</taxon>
        <taxon>Craniata</taxon>
        <taxon>Vertebrata</taxon>
        <taxon>Euteleostomi</taxon>
        <taxon>Mammalia</taxon>
        <taxon>Eutheria</taxon>
        <taxon>Laurasiatheria</taxon>
        <taxon>Artiodactyla</taxon>
        <taxon>Ruminantia</taxon>
        <taxon>Pecora</taxon>
        <taxon>Cervidae</taxon>
        <taxon>Cervinae</taxon>
        <taxon>Cervus</taxon>
    </lineage>
</organism>
<feature type="transmembrane region" description="Helical" evidence="6">
    <location>
        <begin position="31"/>
        <end position="49"/>
    </location>
</feature>
<dbReference type="GO" id="GO:0008506">
    <property type="term" value="F:sucrose:proton symporter activity"/>
    <property type="evidence" value="ECO:0007669"/>
    <property type="project" value="TreeGrafter"/>
</dbReference>
<comment type="subcellular location">
    <subcellularLocation>
        <location evidence="1">Membrane</location>
        <topology evidence="1">Multi-pass membrane protein</topology>
    </subcellularLocation>
</comment>
<evidence type="ECO:0000313" key="7">
    <source>
        <dbReference type="EMBL" id="OWK08355.1"/>
    </source>
</evidence>
<evidence type="ECO:0000256" key="2">
    <source>
        <dbReference type="ARBA" id="ARBA00022448"/>
    </source>
</evidence>
<keyword evidence="8" id="KW-1185">Reference proteome</keyword>
<keyword evidence="4 6" id="KW-1133">Transmembrane helix</keyword>
<name>A0A212CR09_CEREH</name>
<evidence type="ECO:0000256" key="6">
    <source>
        <dbReference type="SAM" id="Phobius"/>
    </source>
</evidence>
<accession>A0A212CR09</accession>
<keyword evidence="5 6" id="KW-0472">Membrane</keyword>
<protein>
    <recommendedName>
        <fullName evidence="9">SLC45A3</fullName>
    </recommendedName>
</protein>
<evidence type="ECO:0000313" key="8">
    <source>
        <dbReference type="Proteomes" id="UP000242450"/>
    </source>
</evidence>
<comment type="caution">
    <text evidence="7">The sequence shown here is derived from an EMBL/GenBank/DDBJ whole genome shotgun (WGS) entry which is preliminary data.</text>
</comment>
<dbReference type="InterPro" id="IPR036259">
    <property type="entry name" value="MFS_trans_sf"/>
</dbReference>
<proteinExistence type="predicted"/>
<evidence type="ECO:0000256" key="1">
    <source>
        <dbReference type="ARBA" id="ARBA00004141"/>
    </source>
</evidence>
<dbReference type="GO" id="GO:0016020">
    <property type="term" value="C:membrane"/>
    <property type="evidence" value="ECO:0007669"/>
    <property type="project" value="UniProtKB-SubCell"/>
</dbReference>
<evidence type="ECO:0000256" key="3">
    <source>
        <dbReference type="ARBA" id="ARBA00022692"/>
    </source>
</evidence>
<dbReference type="FunFam" id="1.20.1250.20:FF:000193">
    <property type="entry name" value="Solute carrier family 45 member 3"/>
    <property type="match status" value="1"/>
</dbReference>
<dbReference type="EMBL" id="MKHE01000014">
    <property type="protein sequence ID" value="OWK08355.1"/>
    <property type="molecule type" value="Genomic_DNA"/>
</dbReference>
<keyword evidence="3 6" id="KW-0812">Transmembrane</keyword>
<dbReference type="OrthoDB" id="28755at2759"/>
<dbReference type="PANTHER" id="PTHR19432:SF37">
    <property type="entry name" value="SOLUTE CARRIER FAMILY 45 MEMBER 3"/>
    <property type="match status" value="1"/>
</dbReference>
<dbReference type="PANTHER" id="PTHR19432">
    <property type="entry name" value="SUGAR TRANSPORTER"/>
    <property type="match status" value="1"/>
</dbReference>
<gene>
    <name evidence="7" type="ORF">Celaphus_00010742</name>
</gene>
<feature type="transmembrane region" description="Helical" evidence="6">
    <location>
        <begin position="56"/>
        <end position="77"/>
    </location>
</feature>
<dbReference type="Proteomes" id="UP000242450">
    <property type="component" value="Chromosome 14"/>
</dbReference>